<dbReference type="PANTHER" id="PTHR14195">
    <property type="entry name" value="G PATCH DOMAIN CONTAINING PROTEIN 2"/>
    <property type="match status" value="1"/>
</dbReference>
<dbReference type="GO" id="GO:0003676">
    <property type="term" value="F:nucleic acid binding"/>
    <property type="evidence" value="ECO:0007669"/>
    <property type="project" value="InterPro"/>
</dbReference>
<feature type="region of interest" description="Disordered" evidence="3">
    <location>
        <begin position="494"/>
        <end position="525"/>
    </location>
</feature>
<feature type="region of interest" description="Disordered" evidence="3">
    <location>
        <begin position="12"/>
        <end position="65"/>
    </location>
</feature>
<feature type="domain" description="G-patch" evidence="4">
    <location>
        <begin position="476"/>
        <end position="522"/>
    </location>
</feature>
<dbReference type="OMA" id="EGFFTND"/>
<dbReference type="InterPro" id="IPR026822">
    <property type="entry name" value="Spp2/MOS2_G-patch"/>
</dbReference>
<keyword evidence="2" id="KW-0539">Nucleus</keyword>
<dbReference type="AlphaFoldDB" id="A7RHK5"/>
<feature type="compositionally biased region" description="Polar residues" evidence="3">
    <location>
        <begin position="143"/>
        <end position="166"/>
    </location>
</feature>
<gene>
    <name evidence="5" type="ORF">NEMVEDRAFT_v1g236347</name>
</gene>
<dbReference type="InterPro" id="IPR000467">
    <property type="entry name" value="G_patch_dom"/>
</dbReference>
<comment type="subcellular location">
    <subcellularLocation>
        <location evidence="1">Nucleus</location>
    </subcellularLocation>
</comment>
<feature type="region of interest" description="Disordered" evidence="3">
    <location>
        <begin position="440"/>
        <end position="459"/>
    </location>
</feature>
<name>A7RHK5_NEMVE</name>
<dbReference type="Pfam" id="PF12656">
    <property type="entry name" value="G-patch_2"/>
    <property type="match status" value="1"/>
</dbReference>
<reference evidence="5 6" key="1">
    <citation type="journal article" date="2007" name="Science">
        <title>Sea anemone genome reveals ancestral eumetazoan gene repertoire and genomic organization.</title>
        <authorList>
            <person name="Putnam N.H."/>
            <person name="Srivastava M."/>
            <person name="Hellsten U."/>
            <person name="Dirks B."/>
            <person name="Chapman J."/>
            <person name="Salamov A."/>
            <person name="Terry A."/>
            <person name="Shapiro H."/>
            <person name="Lindquist E."/>
            <person name="Kapitonov V.V."/>
            <person name="Jurka J."/>
            <person name="Genikhovich G."/>
            <person name="Grigoriev I.V."/>
            <person name="Lucas S.M."/>
            <person name="Steele R.E."/>
            <person name="Finnerty J.R."/>
            <person name="Technau U."/>
            <person name="Martindale M.Q."/>
            <person name="Rokhsar D.S."/>
        </authorList>
    </citation>
    <scope>NUCLEOTIDE SEQUENCE [LARGE SCALE GENOMIC DNA]</scope>
    <source>
        <strain evidence="6">CH2 X CH6</strain>
    </source>
</reference>
<dbReference type="SMART" id="SM00443">
    <property type="entry name" value="G_patch"/>
    <property type="match status" value="1"/>
</dbReference>
<dbReference type="EMBL" id="DS469511">
    <property type="protein sequence ID" value="EDO48869.1"/>
    <property type="molecule type" value="Genomic_DNA"/>
</dbReference>
<dbReference type="KEGG" id="nve:5521132"/>
<dbReference type="FunCoup" id="A7RHK5">
    <property type="interactions" value="359"/>
</dbReference>
<dbReference type="HOGENOM" id="CLU_041240_2_0_1"/>
<evidence type="ECO:0000256" key="3">
    <source>
        <dbReference type="SAM" id="MobiDB-lite"/>
    </source>
</evidence>
<dbReference type="SUPFAM" id="SSF82708">
    <property type="entry name" value="R3H domain"/>
    <property type="match status" value="1"/>
</dbReference>
<evidence type="ECO:0000313" key="5">
    <source>
        <dbReference type="EMBL" id="EDO48869.1"/>
    </source>
</evidence>
<dbReference type="Proteomes" id="UP000001593">
    <property type="component" value="Unassembled WGS sequence"/>
</dbReference>
<proteinExistence type="predicted"/>
<sequence>MDELVVDLTLALERTDDPQSSNSDATIGRKDSPSSTPVRKAIKKRRGRKRRSDFPLTKDLSMLSEGSNDSIDEALKDYIENITMMQSDSDEDSAFANSKRLSMLYRYQMMEPYPLPERPESDSFAENAGGRRRSKRNKKLKRTPQSLNYTGVQFQSSPELSSQYNHHGNIKISHGHTKSLKRKHSCKLSSAERQSMCDDGGQVYYYDTGRHSSSTSEPMEVGSFPRHGKHFKILGADHGSADYMGESGAIWLPGRHNKDDMMLNLGSDSDASSDVESEGFFTNDEGRLADDEQEESSYEHEIPLDPWWEQDCKEMEEDEKFNNILNGVMDEYGIPETNGTRSFGFQARLNMMSMYGKDNLKPMLIEANKKISKFIQDSSKTELYLPLNSRAEQHQIRKLASLYSLHCLTENSTRDQVVLIKTKNTSRPDKIAINRLFGKQRKNRKKVSPSSKVKKARKTLPASEVAVAQATLPIPEHNIGNQMLREMGWVPGKGLGPNQSGRVDPVKATMRPKGLGLGHTWPSSK</sequence>
<dbReference type="Gene3D" id="3.30.1370.50">
    <property type="entry name" value="R3H-like domain"/>
    <property type="match status" value="1"/>
</dbReference>
<evidence type="ECO:0000313" key="6">
    <source>
        <dbReference type="Proteomes" id="UP000001593"/>
    </source>
</evidence>
<accession>A7RHK5</accession>
<dbReference type="InParanoid" id="A7RHK5"/>
<feature type="region of interest" description="Disordered" evidence="3">
    <location>
        <begin position="113"/>
        <end position="187"/>
    </location>
</feature>
<evidence type="ECO:0000256" key="1">
    <source>
        <dbReference type="ARBA" id="ARBA00004123"/>
    </source>
</evidence>
<dbReference type="GO" id="GO:0005634">
    <property type="term" value="C:nucleus"/>
    <property type="evidence" value="ECO:0000318"/>
    <property type="project" value="GO_Central"/>
</dbReference>
<feature type="compositionally biased region" description="Basic residues" evidence="3">
    <location>
        <begin position="173"/>
        <end position="186"/>
    </location>
</feature>
<feature type="compositionally biased region" description="Basic residues" evidence="3">
    <location>
        <begin position="440"/>
        <end position="458"/>
    </location>
</feature>
<dbReference type="InterPro" id="IPR036867">
    <property type="entry name" value="R3H_dom_sf"/>
</dbReference>
<dbReference type="InterPro" id="IPR051189">
    <property type="entry name" value="Splicing_assoc_domain"/>
</dbReference>
<dbReference type="PhylomeDB" id="A7RHK5"/>
<feature type="compositionally biased region" description="Basic residues" evidence="3">
    <location>
        <begin position="40"/>
        <end position="51"/>
    </location>
</feature>
<evidence type="ECO:0000259" key="4">
    <source>
        <dbReference type="PROSITE" id="PS50174"/>
    </source>
</evidence>
<dbReference type="PROSITE" id="PS50174">
    <property type="entry name" value="G_PATCH"/>
    <property type="match status" value="1"/>
</dbReference>
<dbReference type="OrthoDB" id="6095487at2759"/>
<feature type="compositionally biased region" description="Basic residues" evidence="3">
    <location>
        <begin position="130"/>
        <end position="142"/>
    </location>
</feature>
<dbReference type="eggNOG" id="KOG0154">
    <property type="taxonomic scope" value="Eukaryota"/>
</dbReference>
<evidence type="ECO:0000256" key="2">
    <source>
        <dbReference type="ARBA" id="ARBA00023242"/>
    </source>
</evidence>
<feature type="region of interest" description="Disordered" evidence="3">
    <location>
        <begin position="268"/>
        <end position="299"/>
    </location>
</feature>
<dbReference type="STRING" id="45351.A7RHK5"/>
<keyword evidence="6" id="KW-1185">Reference proteome</keyword>
<protein>
    <recommendedName>
        <fullName evidence="4">G-patch domain-containing protein</fullName>
    </recommendedName>
</protein>
<organism evidence="5 6">
    <name type="scientific">Nematostella vectensis</name>
    <name type="common">Starlet sea anemone</name>
    <dbReference type="NCBI Taxonomy" id="45351"/>
    <lineage>
        <taxon>Eukaryota</taxon>
        <taxon>Metazoa</taxon>
        <taxon>Cnidaria</taxon>
        <taxon>Anthozoa</taxon>
        <taxon>Hexacorallia</taxon>
        <taxon>Actiniaria</taxon>
        <taxon>Edwardsiidae</taxon>
        <taxon>Nematostella</taxon>
    </lineage>
</organism>